<keyword evidence="2" id="KW-0472">Membrane</keyword>
<keyword evidence="4" id="KW-1185">Reference proteome</keyword>
<sequence>MIRRPNKLPPPPPSPPTVPPSPVASISNAPTASSLSLSRRVKSLPPPPTSDFPPPQVGTLAGNNLYSTPTRSHTMTDLVAPRKPKAMSVKSASAADIKLPPVRRLLCLLFQPAHLPLLPWLLPQPRNRGQPNSVQDASKNAVSRPRTPGSKRGSKASWLPHLPPHLDFLHDWGFLLVLVYLLSAYYLVFRHLPAVNAVALASVQLAGLIQGDVAVNRFPGTWPGV</sequence>
<feature type="transmembrane region" description="Helical" evidence="2">
    <location>
        <begin position="172"/>
        <end position="189"/>
    </location>
</feature>
<feature type="compositionally biased region" description="Polar residues" evidence="1">
    <location>
        <begin position="128"/>
        <end position="141"/>
    </location>
</feature>
<feature type="compositionally biased region" description="Pro residues" evidence="1">
    <location>
        <begin position="44"/>
        <end position="56"/>
    </location>
</feature>
<feature type="compositionally biased region" description="Polar residues" evidence="1">
    <location>
        <begin position="61"/>
        <end position="74"/>
    </location>
</feature>
<reference evidence="3 4" key="1">
    <citation type="submission" date="2016-07" db="EMBL/GenBank/DDBJ databases">
        <title>Pervasive Adenine N6-methylation of Active Genes in Fungi.</title>
        <authorList>
            <consortium name="DOE Joint Genome Institute"/>
            <person name="Mondo S.J."/>
            <person name="Dannebaum R.O."/>
            <person name="Kuo R.C."/>
            <person name="Labutti K."/>
            <person name="Haridas S."/>
            <person name="Kuo A."/>
            <person name="Salamov A."/>
            <person name="Ahrendt S.R."/>
            <person name="Lipzen A."/>
            <person name="Sullivan W."/>
            <person name="Andreopoulos W.B."/>
            <person name="Clum A."/>
            <person name="Lindquist E."/>
            <person name="Daum C."/>
            <person name="Ramamoorthy G.K."/>
            <person name="Gryganskyi A."/>
            <person name="Culley D."/>
            <person name="Magnuson J.K."/>
            <person name="James T.Y."/>
            <person name="O'Malley M.A."/>
            <person name="Stajich J.E."/>
            <person name="Spatafora J.W."/>
            <person name="Visel A."/>
            <person name="Grigoriev I.V."/>
        </authorList>
    </citation>
    <scope>NUCLEOTIDE SEQUENCE [LARGE SCALE GENOMIC DNA]</scope>
    <source>
        <strain evidence="3 4">PL171</strain>
    </source>
</reference>
<evidence type="ECO:0000313" key="3">
    <source>
        <dbReference type="EMBL" id="ORZ41048.1"/>
    </source>
</evidence>
<name>A0A1Y2I2F8_9FUNG</name>
<feature type="region of interest" description="Disordered" evidence="1">
    <location>
        <begin position="1"/>
        <end position="74"/>
    </location>
</feature>
<organism evidence="3 4">
    <name type="scientific">Catenaria anguillulae PL171</name>
    <dbReference type="NCBI Taxonomy" id="765915"/>
    <lineage>
        <taxon>Eukaryota</taxon>
        <taxon>Fungi</taxon>
        <taxon>Fungi incertae sedis</taxon>
        <taxon>Blastocladiomycota</taxon>
        <taxon>Blastocladiomycetes</taxon>
        <taxon>Blastocladiales</taxon>
        <taxon>Catenariaceae</taxon>
        <taxon>Catenaria</taxon>
    </lineage>
</organism>
<evidence type="ECO:0000256" key="2">
    <source>
        <dbReference type="SAM" id="Phobius"/>
    </source>
</evidence>
<keyword evidence="2" id="KW-0812">Transmembrane</keyword>
<dbReference type="EMBL" id="MCFL01000002">
    <property type="protein sequence ID" value="ORZ41048.1"/>
    <property type="molecule type" value="Genomic_DNA"/>
</dbReference>
<keyword evidence="2" id="KW-1133">Transmembrane helix</keyword>
<evidence type="ECO:0000313" key="4">
    <source>
        <dbReference type="Proteomes" id="UP000193411"/>
    </source>
</evidence>
<protein>
    <submittedName>
        <fullName evidence="3">Uncharacterized protein</fullName>
    </submittedName>
</protein>
<feature type="region of interest" description="Disordered" evidence="1">
    <location>
        <begin position="128"/>
        <end position="156"/>
    </location>
</feature>
<evidence type="ECO:0000256" key="1">
    <source>
        <dbReference type="SAM" id="MobiDB-lite"/>
    </source>
</evidence>
<accession>A0A1Y2I2F8</accession>
<feature type="compositionally biased region" description="Pro residues" evidence="1">
    <location>
        <begin position="7"/>
        <end position="22"/>
    </location>
</feature>
<dbReference type="AlphaFoldDB" id="A0A1Y2I2F8"/>
<proteinExistence type="predicted"/>
<gene>
    <name evidence="3" type="ORF">BCR44DRAFT_1104621</name>
</gene>
<comment type="caution">
    <text evidence="3">The sequence shown here is derived from an EMBL/GenBank/DDBJ whole genome shotgun (WGS) entry which is preliminary data.</text>
</comment>
<dbReference type="Proteomes" id="UP000193411">
    <property type="component" value="Unassembled WGS sequence"/>
</dbReference>